<organism evidence="3 4">
    <name type="scientific">Solirubrum puertoriconensis</name>
    <dbReference type="NCBI Taxonomy" id="1751427"/>
    <lineage>
        <taxon>Bacteria</taxon>
        <taxon>Pseudomonadati</taxon>
        <taxon>Bacteroidota</taxon>
        <taxon>Cytophagia</taxon>
        <taxon>Cytophagales</taxon>
    </lineage>
</organism>
<gene>
    <name evidence="3" type="ORF">ASU33_04935</name>
</gene>
<evidence type="ECO:0000256" key="1">
    <source>
        <dbReference type="SAM" id="MobiDB-lite"/>
    </source>
</evidence>
<dbReference type="NCBIfam" id="TIGR04183">
    <property type="entry name" value="Por_Secre_tail"/>
    <property type="match status" value="1"/>
</dbReference>
<feature type="region of interest" description="Disordered" evidence="1">
    <location>
        <begin position="64"/>
        <end position="84"/>
    </location>
</feature>
<dbReference type="InterPro" id="IPR026444">
    <property type="entry name" value="Secre_tail"/>
</dbReference>
<dbReference type="Gene3D" id="2.60.40.10">
    <property type="entry name" value="Immunoglobulins"/>
    <property type="match status" value="1"/>
</dbReference>
<evidence type="ECO:0000313" key="4">
    <source>
        <dbReference type="Proteomes" id="UP000054223"/>
    </source>
</evidence>
<dbReference type="Pfam" id="PF18962">
    <property type="entry name" value="Por_Secre_tail"/>
    <property type="match status" value="1"/>
</dbReference>
<keyword evidence="4" id="KW-1185">Reference proteome</keyword>
<accession>A0A9X0HIU4</accession>
<comment type="caution">
    <text evidence="3">The sequence shown here is derived from an EMBL/GenBank/DDBJ whole genome shotgun (WGS) entry which is preliminary data.</text>
</comment>
<dbReference type="EMBL" id="LNAL01000008">
    <property type="protein sequence ID" value="KUG06685.1"/>
    <property type="molecule type" value="Genomic_DNA"/>
</dbReference>
<sequence>MINVARDLTVTNGNGLVNGPATGEPAGIRVIGLFRGVGGGTNNVYTGTLVTCSQLNRTVSGCTVPGSTTPEAEQTPPAGANNDPTCRSVLPVTLTSFAAAANGQNVQLTWTTAQEKNNDRFEVERSTDGTRYELVATVRGKGNTSTASSYTATDAKPLAGTSYYRLRQVDFDGTATYSQVAVVRNSTQQVYLTPNPATSQLGFEYAGGELQWRIVNSVGQLMKQGSAQVSSSVDVSSLRAGVYFFEVSTGGQRSVQKFFKQD</sequence>
<feature type="domain" description="Secretion system C-terminal sorting" evidence="2">
    <location>
        <begin position="194"/>
        <end position="258"/>
    </location>
</feature>
<proteinExistence type="predicted"/>
<protein>
    <recommendedName>
        <fullName evidence="2">Secretion system C-terminal sorting domain-containing protein</fullName>
    </recommendedName>
</protein>
<evidence type="ECO:0000259" key="2">
    <source>
        <dbReference type="Pfam" id="PF18962"/>
    </source>
</evidence>
<evidence type="ECO:0000313" key="3">
    <source>
        <dbReference type="EMBL" id="KUG06685.1"/>
    </source>
</evidence>
<dbReference type="AlphaFoldDB" id="A0A9X0HIU4"/>
<dbReference type="InterPro" id="IPR013783">
    <property type="entry name" value="Ig-like_fold"/>
</dbReference>
<reference evidence="3 4" key="1">
    <citation type="submission" date="2015-11" db="EMBL/GenBank/DDBJ databases">
        <title>Solirubrum puertoriconensis gen. nov. an environmental bacteria isolated in Puerto Rico.</title>
        <authorList>
            <person name="Cuebas-Irizarry M.F."/>
            <person name="Montalvo-Rodriguez R."/>
        </authorList>
    </citation>
    <scope>NUCLEOTIDE SEQUENCE [LARGE SCALE GENOMIC DNA]</scope>
    <source>
        <strain evidence="3 4">MC1A</strain>
    </source>
</reference>
<name>A0A9X0HIU4_SOLP1</name>
<dbReference type="Proteomes" id="UP000054223">
    <property type="component" value="Unassembled WGS sequence"/>
</dbReference>